<evidence type="ECO:0000313" key="1">
    <source>
        <dbReference type="EMBL" id="GMH08732.1"/>
    </source>
</evidence>
<protein>
    <submittedName>
        <fullName evidence="1">Uncharacterized protein</fullName>
    </submittedName>
</protein>
<reference evidence="1" key="1">
    <citation type="submission" date="2023-05" db="EMBL/GenBank/DDBJ databases">
        <title>Nepenthes gracilis genome sequencing.</title>
        <authorList>
            <person name="Fukushima K."/>
        </authorList>
    </citation>
    <scope>NUCLEOTIDE SEQUENCE</scope>
    <source>
        <strain evidence="1">SING2019-196</strain>
    </source>
</reference>
<dbReference type="EMBL" id="BSYO01000008">
    <property type="protein sequence ID" value="GMH08732.1"/>
    <property type="molecule type" value="Genomic_DNA"/>
</dbReference>
<keyword evidence="2" id="KW-1185">Reference proteome</keyword>
<dbReference type="AlphaFoldDB" id="A0AAD3SDP5"/>
<evidence type="ECO:0000313" key="2">
    <source>
        <dbReference type="Proteomes" id="UP001279734"/>
    </source>
</evidence>
<organism evidence="1 2">
    <name type="scientific">Nepenthes gracilis</name>
    <name type="common">Slender pitcher plant</name>
    <dbReference type="NCBI Taxonomy" id="150966"/>
    <lineage>
        <taxon>Eukaryota</taxon>
        <taxon>Viridiplantae</taxon>
        <taxon>Streptophyta</taxon>
        <taxon>Embryophyta</taxon>
        <taxon>Tracheophyta</taxon>
        <taxon>Spermatophyta</taxon>
        <taxon>Magnoliopsida</taxon>
        <taxon>eudicotyledons</taxon>
        <taxon>Gunneridae</taxon>
        <taxon>Pentapetalae</taxon>
        <taxon>Caryophyllales</taxon>
        <taxon>Nepenthaceae</taxon>
        <taxon>Nepenthes</taxon>
    </lineage>
</organism>
<sequence>MKTYSIVEFGNKLVIVLPNASLRRSIILQDSYVLGAKVVITNAFAVLQEGDEFCPTDGPIDVSVDTVPSSRVKDKLPSIENLSPLEGVGAQPFTHVDMQAVTAACVVLPDGGASDSLNGTSAGAPALIASDEDCSLTCHSVGASNLQATLDARQQHSWDGGKLIVRAER</sequence>
<comment type="caution">
    <text evidence="1">The sequence shown here is derived from an EMBL/GenBank/DDBJ whole genome shotgun (WGS) entry which is preliminary data.</text>
</comment>
<proteinExistence type="predicted"/>
<dbReference type="Proteomes" id="UP001279734">
    <property type="component" value="Unassembled WGS sequence"/>
</dbReference>
<gene>
    <name evidence="1" type="ORF">Nepgr_010572</name>
</gene>
<name>A0AAD3SDP5_NEPGR</name>
<accession>A0AAD3SDP5</accession>